<name>A0A840EYE5_9ACTN</name>
<dbReference type="InterPro" id="IPR011098">
    <property type="entry name" value="G5_dom"/>
</dbReference>
<dbReference type="Pfam" id="PF07501">
    <property type="entry name" value="G5"/>
    <property type="match status" value="1"/>
</dbReference>
<comment type="caution">
    <text evidence="5">The sequence shown here is derived from an EMBL/GenBank/DDBJ whole genome shotgun (WGS) entry which is preliminary data.</text>
</comment>
<dbReference type="GO" id="GO:0016787">
    <property type="term" value="F:hydrolase activity"/>
    <property type="evidence" value="ECO:0007669"/>
    <property type="project" value="UniProtKB-KW"/>
</dbReference>
<dbReference type="PROSITE" id="PS51109">
    <property type="entry name" value="G5"/>
    <property type="match status" value="1"/>
</dbReference>
<dbReference type="PANTHER" id="PTHR39160">
    <property type="entry name" value="CELL WALL-BINDING PROTEIN YOCH"/>
    <property type="match status" value="1"/>
</dbReference>
<feature type="domain" description="G5" evidence="4">
    <location>
        <begin position="182"/>
        <end position="262"/>
    </location>
</feature>
<keyword evidence="3" id="KW-0378">Hydrolase</keyword>
<dbReference type="InterPro" id="IPR051933">
    <property type="entry name" value="Resuscitation_pf_RpfB"/>
</dbReference>
<organism evidence="5 6">
    <name type="scientific">Gordonia humi</name>
    <dbReference type="NCBI Taxonomy" id="686429"/>
    <lineage>
        <taxon>Bacteria</taxon>
        <taxon>Bacillati</taxon>
        <taxon>Actinomycetota</taxon>
        <taxon>Actinomycetes</taxon>
        <taxon>Mycobacteriales</taxon>
        <taxon>Gordoniaceae</taxon>
        <taxon>Gordonia</taxon>
    </lineage>
</organism>
<evidence type="ECO:0000256" key="1">
    <source>
        <dbReference type="ARBA" id="ARBA00010830"/>
    </source>
</evidence>
<comment type="similarity">
    <text evidence="1">Belongs to the transglycosylase family. Rpf subfamily.</text>
</comment>
<dbReference type="EMBL" id="JACIFP010000001">
    <property type="protein sequence ID" value="MBB4135348.1"/>
    <property type="molecule type" value="Genomic_DNA"/>
</dbReference>
<evidence type="ECO:0000259" key="4">
    <source>
        <dbReference type="PROSITE" id="PS51109"/>
    </source>
</evidence>
<dbReference type="InterPro" id="IPR023346">
    <property type="entry name" value="Lysozyme-like_dom_sf"/>
</dbReference>
<protein>
    <submittedName>
        <fullName evidence="5">Uncharacterized protein YabE (DUF348 family)</fullName>
    </submittedName>
</protein>
<dbReference type="CDD" id="cd13925">
    <property type="entry name" value="RPF"/>
    <property type="match status" value="1"/>
</dbReference>
<dbReference type="PANTHER" id="PTHR39160:SF4">
    <property type="entry name" value="RESUSCITATION-PROMOTING FACTOR RPFB"/>
    <property type="match status" value="1"/>
</dbReference>
<accession>A0A840EYE5</accession>
<keyword evidence="2" id="KW-0732">Signal</keyword>
<dbReference type="InterPro" id="IPR010618">
    <property type="entry name" value="RPF"/>
</dbReference>
<sequence length="349" mass="36892">MASTVAAGAVTGAVMHREVTLAVDGEQTTVSTMAFSVEGVLKENGVEPVGGDLVSAPLASSLSDDQTITVDRLKQVKLVVDGKPEVVTTNASDVRQVLAEQGLSTSKVDDPLDAPLPVDGADLDVTLPKRVVLHDGGDVSRPTIAAKTVGDLLAEAGDPLESTDTVVPAATTPVAKDMVIKVTRVRTEEVTVDEAVKSPEIEKKDPKLINGKREVIEKGTPGKSKVTYKVTKRNGKVVKKEKVSEQVLTKPTASTVRVGTKPGAPDVPFGVWDRLAQCESTGNWAINSGNGFYGGIQFDQNTWDRWGGQEYAPRADLATREEQIAIAKKTQAAQGWGAWPSCTSQLGIG</sequence>
<dbReference type="SUPFAM" id="SSF53955">
    <property type="entry name" value="Lysozyme-like"/>
    <property type="match status" value="1"/>
</dbReference>
<evidence type="ECO:0000313" key="6">
    <source>
        <dbReference type="Proteomes" id="UP000551501"/>
    </source>
</evidence>
<dbReference type="AlphaFoldDB" id="A0A840EYE5"/>
<dbReference type="Gene3D" id="2.20.230.10">
    <property type="entry name" value="Resuscitation-promoting factor rpfb"/>
    <property type="match status" value="1"/>
</dbReference>
<reference evidence="5 6" key="1">
    <citation type="submission" date="2020-08" db="EMBL/GenBank/DDBJ databases">
        <title>Sequencing the genomes of 1000 actinobacteria strains.</title>
        <authorList>
            <person name="Klenk H.-P."/>
        </authorList>
    </citation>
    <scope>NUCLEOTIDE SEQUENCE [LARGE SCALE GENOMIC DNA]</scope>
    <source>
        <strain evidence="5 6">DSM 45298</strain>
    </source>
</reference>
<evidence type="ECO:0000256" key="3">
    <source>
        <dbReference type="ARBA" id="ARBA00022801"/>
    </source>
</evidence>
<dbReference type="InterPro" id="IPR007137">
    <property type="entry name" value="DUF348"/>
</dbReference>
<dbReference type="Pfam" id="PF03990">
    <property type="entry name" value="DUF348"/>
    <property type="match status" value="3"/>
</dbReference>
<evidence type="ECO:0000313" key="5">
    <source>
        <dbReference type="EMBL" id="MBB4135348.1"/>
    </source>
</evidence>
<gene>
    <name evidence="5" type="ORF">BKA16_001900</name>
</gene>
<dbReference type="Gene3D" id="1.10.530.10">
    <property type="match status" value="1"/>
</dbReference>
<keyword evidence="6" id="KW-1185">Reference proteome</keyword>
<evidence type="ECO:0000256" key="2">
    <source>
        <dbReference type="ARBA" id="ARBA00022729"/>
    </source>
</evidence>
<dbReference type="SMART" id="SM01208">
    <property type="entry name" value="G5"/>
    <property type="match status" value="1"/>
</dbReference>
<dbReference type="Proteomes" id="UP000551501">
    <property type="component" value="Unassembled WGS sequence"/>
</dbReference>
<dbReference type="Pfam" id="PF06737">
    <property type="entry name" value="Transglycosylas"/>
    <property type="match status" value="1"/>
</dbReference>
<proteinExistence type="inferred from homology"/>